<dbReference type="InterPro" id="IPR002885">
    <property type="entry name" value="PPR_rpt"/>
</dbReference>
<dbReference type="PANTHER" id="PTHR45613:SF9">
    <property type="entry name" value="MITOCHONDRIAL GROUP I INTRON SPLICING FACTOR CCM1"/>
    <property type="match status" value="1"/>
</dbReference>
<feature type="repeat" description="PPR" evidence="1">
    <location>
        <begin position="555"/>
        <end position="589"/>
    </location>
</feature>
<dbReference type="AlphaFoldDB" id="A0A8T1Z3J5"/>
<dbReference type="Pfam" id="PF13041">
    <property type="entry name" value="PPR_2"/>
    <property type="match status" value="1"/>
</dbReference>
<feature type="region of interest" description="Disordered" evidence="2">
    <location>
        <begin position="165"/>
        <end position="184"/>
    </location>
</feature>
<evidence type="ECO:0000313" key="3">
    <source>
        <dbReference type="EMBL" id="KAG7553470.1"/>
    </source>
</evidence>
<organism evidence="3 4">
    <name type="scientific">Arabidopsis thaliana x Arabidopsis arenosa</name>
    <dbReference type="NCBI Taxonomy" id="1240361"/>
    <lineage>
        <taxon>Eukaryota</taxon>
        <taxon>Viridiplantae</taxon>
        <taxon>Streptophyta</taxon>
        <taxon>Embryophyta</taxon>
        <taxon>Tracheophyta</taxon>
        <taxon>Spermatophyta</taxon>
        <taxon>Magnoliopsida</taxon>
        <taxon>eudicotyledons</taxon>
        <taxon>Gunneridae</taxon>
        <taxon>Pentapetalae</taxon>
        <taxon>rosids</taxon>
        <taxon>malvids</taxon>
        <taxon>Brassicales</taxon>
        <taxon>Brassicaceae</taxon>
        <taxon>Camelineae</taxon>
        <taxon>Arabidopsis</taxon>
    </lineage>
</organism>
<name>A0A8T1Z3J5_9BRAS</name>
<evidence type="ECO:0000256" key="2">
    <source>
        <dbReference type="SAM" id="MobiDB-lite"/>
    </source>
</evidence>
<keyword evidence="4" id="KW-1185">Reference proteome</keyword>
<dbReference type="Proteomes" id="UP000694240">
    <property type="component" value="Chromosome 11"/>
</dbReference>
<proteinExistence type="predicted"/>
<evidence type="ECO:0000313" key="4">
    <source>
        <dbReference type="Proteomes" id="UP000694240"/>
    </source>
</evidence>
<dbReference type="Pfam" id="PF12854">
    <property type="entry name" value="PPR_1"/>
    <property type="match status" value="1"/>
</dbReference>
<feature type="repeat" description="PPR" evidence="1">
    <location>
        <begin position="590"/>
        <end position="624"/>
    </location>
</feature>
<feature type="repeat" description="PPR" evidence="1">
    <location>
        <begin position="520"/>
        <end position="554"/>
    </location>
</feature>
<dbReference type="EMBL" id="JAEFBK010000011">
    <property type="protein sequence ID" value="KAG7553470.1"/>
    <property type="molecule type" value="Genomic_DNA"/>
</dbReference>
<dbReference type="Pfam" id="PF01535">
    <property type="entry name" value="PPR"/>
    <property type="match status" value="2"/>
</dbReference>
<feature type="repeat" description="PPR" evidence="1">
    <location>
        <begin position="383"/>
        <end position="418"/>
    </location>
</feature>
<evidence type="ECO:0000256" key="1">
    <source>
        <dbReference type="PROSITE-ProRule" id="PRU00708"/>
    </source>
</evidence>
<dbReference type="PANTHER" id="PTHR45613">
    <property type="entry name" value="PENTATRICOPEPTIDE REPEAT-CONTAINING PROTEIN"/>
    <property type="match status" value="1"/>
</dbReference>
<feature type="repeat" description="PPR" evidence="1">
    <location>
        <begin position="419"/>
        <end position="453"/>
    </location>
</feature>
<protein>
    <submittedName>
        <fullName evidence="3">Pentatricopeptide repeat</fullName>
    </submittedName>
</protein>
<comment type="caution">
    <text evidence="3">The sequence shown here is derived from an EMBL/GenBank/DDBJ whole genome shotgun (WGS) entry which is preliminary data.</text>
</comment>
<reference evidence="3 4" key="1">
    <citation type="submission" date="2020-12" db="EMBL/GenBank/DDBJ databases">
        <title>Concerted genomic and epigenomic changes stabilize Arabidopsis allopolyploids.</title>
        <authorList>
            <person name="Chen Z."/>
        </authorList>
    </citation>
    <scope>NUCLEOTIDE SEQUENCE [LARGE SCALE GENOMIC DNA]</scope>
    <source>
        <strain evidence="3">Allo738</strain>
        <tissue evidence="3">Leaf</tissue>
    </source>
</reference>
<dbReference type="PROSITE" id="PS51375">
    <property type="entry name" value="PPR"/>
    <property type="match status" value="5"/>
</dbReference>
<sequence length="668" mass="76593">MCVLSCTTETEAKELEAGKLVMLSKTDPRFELPFCAEEFMKMVYMSVLPTFAKRSVSRLSTLRHLPQIQTENEIVERASRIPCTHENLAVSRLPHVQRRRSPRQTENEIVERFCRYPSTHENLAVARIPHVLRRRSPRQTENESVERFSSIPSTIHENLAVSKLPHVQRRRPPRQTGNESVERSSIPIHEPVFSSIPNFGPMFPIPNHHEPMFRTRNPLTRDSSVRKLGESFVCIMESFQRGSTSAVMGMLQSNYIHNHSTYKAFIHLLEEARLATRLSDWVYPTLLGLYLKFRKFEKALLLVEEMEQTPGSSPAFYSYYTELIKEFVRVGKIEEAYCLHLNVYRNALSPDLVFLKKLINILSKIGRVELLTKVAGVWTFMHRADSYSALIMTLFESKAPDSEVSYLFDEMKADGVSPVVLTYAILINGFCERNKVEKALLLLEEMDEEDLPTSPACYRFIKSIRNQAGNELSKEEEENFRIVSCRVYSVMIKHFGKRGKLMDLFNEMMKQEDQEESALDVYAYNALMSGMVKAGMIDEANLLLRKMEEKGCIADVNSHNIILNGFARTGVPERAIELFETMKHSGVKPDGITYNTLLGCFAHAGMFKEAARMMREMKDEGFVYDAITYSSILEADGNVDQNLLQQMQSRFQTMLDSFITKNILSLLV</sequence>
<gene>
    <name evidence="3" type="ORF">ISN45_Aa06g039900</name>
</gene>
<dbReference type="NCBIfam" id="TIGR00756">
    <property type="entry name" value="PPR"/>
    <property type="match status" value="4"/>
</dbReference>
<accession>A0A8T1Z3J5</accession>